<dbReference type="GO" id="GO:0044205">
    <property type="term" value="P:'de novo' UMP biosynthetic process"/>
    <property type="evidence" value="ECO:0007669"/>
    <property type="project" value="UniProtKB-UniRule"/>
</dbReference>
<protein>
    <recommendedName>
        <fullName evidence="11">Dihydroorotate dehydrogenase (quinone)</fullName>
        <ecNumber evidence="11">1.3.5.2</ecNumber>
    </recommendedName>
    <alternativeName>
        <fullName evidence="11">DHOdehase</fullName>
        <shortName evidence="11">DHOD</shortName>
        <shortName evidence="11">DHODase</shortName>
    </alternativeName>
    <alternativeName>
        <fullName evidence="11">Dihydroorotate oxidase</fullName>
    </alternativeName>
</protein>
<evidence type="ECO:0000256" key="7">
    <source>
        <dbReference type="ARBA" id="ARBA00022975"/>
    </source>
</evidence>
<feature type="binding site" evidence="11">
    <location>
        <begin position="113"/>
        <end position="117"/>
    </location>
    <ligand>
        <name>substrate</name>
    </ligand>
</feature>
<dbReference type="EMBL" id="BMGG01000009">
    <property type="protein sequence ID" value="GGC83369.1"/>
    <property type="molecule type" value="Genomic_DNA"/>
</dbReference>
<name>A0A916UQI4_9HYPH</name>
<feature type="binding site" evidence="11">
    <location>
        <position position="88"/>
    </location>
    <ligand>
        <name>FMN</name>
        <dbReference type="ChEBI" id="CHEBI:58210"/>
    </ligand>
</feature>
<dbReference type="InterPro" id="IPR005719">
    <property type="entry name" value="Dihydroorotate_DH_2"/>
</dbReference>
<dbReference type="HAMAP" id="MF_00225">
    <property type="entry name" value="DHO_dh_type2"/>
    <property type="match status" value="1"/>
</dbReference>
<dbReference type="AlphaFoldDB" id="A0A916UQI4"/>
<comment type="similarity">
    <text evidence="4 11">Belongs to the dihydroorotate dehydrogenase family. Type 2 subfamily.</text>
</comment>
<dbReference type="Pfam" id="PF01180">
    <property type="entry name" value="DHO_dh"/>
    <property type="match status" value="1"/>
</dbReference>
<dbReference type="Proteomes" id="UP000637002">
    <property type="component" value="Unassembled WGS sequence"/>
</dbReference>
<feature type="active site" description="Nucleophile" evidence="11">
    <location>
        <position position="176"/>
    </location>
</feature>
<feature type="binding site" evidence="11">
    <location>
        <position position="173"/>
    </location>
    <ligand>
        <name>FMN</name>
        <dbReference type="ChEBI" id="CHEBI:58210"/>
    </ligand>
</feature>
<dbReference type="PROSITE" id="PS00912">
    <property type="entry name" value="DHODEHASE_2"/>
    <property type="match status" value="1"/>
</dbReference>
<feature type="binding site" evidence="11">
    <location>
        <begin position="247"/>
        <end position="248"/>
    </location>
    <ligand>
        <name>substrate</name>
    </ligand>
</feature>
<dbReference type="NCBIfam" id="NF003645">
    <property type="entry name" value="PRK05286.1-2"/>
    <property type="match status" value="1"/>
</dbReference>
<evidence type="ECO:0000256" key="9">
    <source>
        <dbReference type="ARBA" id="ARBA00023136"/>
    </source>
</evidence>
<dbReference type="PROSITE" id="PS00911">
    <property type="entry name" value="DHODEHASE_1"/>
    <property type="match status" value="1"/>
</dbReference>
<feature type="binding site" evidence="11">
    <location>
        <position position="68"/>
    </location>
    <ligand>
        <name>substrate</name>
    </ligand>
</feature>
<dbReference type="SUPFAM" id="SSF51395">
    <property type="entry name" value="FMN-linked oxidoreductases"/>
    <property type="match status" value="1"/>
</dbReference>
<comment type="subcellular location">
    <subcellularLocation>
        <location evidence="11">Cell membrane</location>
        <topology evidence="11">Peripheral membrane protein</topology>
    </subcellularLocation>
    <subcellularLocation>
        <location evidence="2">Membrane</location>
    </subcellularLocation>
</comment>
<dbReference type="InterPro" id="IPR050074">
    <property type="entry name" value="DHO_dehydrogenase"/>
</dbReference>
<proteinExistence type="inferred from homology"/>
<comment type="subunit">
    <text evidence="11">Monomer.</text>
</comment>
<dbReference type="PANTHER" id="PTHR48109:SF4">
    <property type="entry name" value="DIHYDROOROTATE DEHYDROGENASE (QUINONE), MITOCHONDRIAL"/>
    <property type="match status" value="1"/>
</dbReference>
<feature type="binding site" evidence="11">
    <location>
        <position position="142"/>
    </location>
    <ligand>
        <name>FMN</name>
        <dbReference type="ChEBI" id="CHEBI:58210"/>
    </ligand>
</feature>
<accession>A0A916UQI4</accession>
<dbReference type="GO" id="GO:0005737">
    <property type="term" value="C:cytoplasm"/>
    <property type="evidence" value="ECO:0007669"/>
    <property type="project" value="InterPro"/>
</dbReference>
<feature type="binding site" evidence="11">
    <location>
        <position position="178"/>
    </location>
    <ligand>
        <name>substrate</name>
    </ligand>
</feature>
<dbReference type="GO" id="GO:0106430">
    <property type="term" value="F:dihydroorotate dehydrogenase (quinone) activity"/>
    <property type="evidence" value="ECO:0007669"/>
    <property type="project" value="UniProtKB-EC"/>
</dbReference>
<evidence type="ECO:0000313" key="14">
    <source>
        <dbReference type="Proteomes" id="UP000637002"/>
    </source>
</evidence>
<keyword evidence="7 11" id="KW-0665">Pyrimidine biosynthesis</keyword>
<evidence type="ECO:0000256" key="6">
    <source>
        <dbReference type="ARBA" id="ARBA00022643"/>
    </source>
</evidence>
<keyword evidence="8 11" id="KW-0560">Oxidoreductase</keyword>
<keyword evidence="9 11" id="KW-0472">Membrane</keyword>
<organism evidence="13 14">
    <name type="scientific">Chelatococcus reniformis</name>
    <dbReference type="NCBI Taxonomy" id="1494448"/>
    <lineage>
        <taxon>Bacteria</taxon>
        <taxon>Pseudomonadati</taxon>
        <taxon>Pseudomonadota</taxon>
        <taxon>Alphaproteobacteria</taxon>
        <taxon>Hyphomicrobiales</taxon>
        <taxon>Chelatococcaceae</taxon>
        <taxon>Chelatococcus</taxon>
    </lineage>
</organism>
<comment type="caution">
    <text evidence="13">The sequence shown here is derived from an EMBL/GenBank/DDBJ whole genome shotgun (WGS) entry which is preliminary data.</text>
</comment>
<dbReference type="NCBIfam" id="TIGR01036">
    <property type="entry name" value="pyrD_sub2"/>
    <property type="match status" value="1"/>
</dbReference>
<feature type="binding site" evidence="11">
    <location>
        <position position="299"/>
    </location>
    <ligand>
        <name>FMN</name>
        <dbReference type="ChEBI" id="CHEBI:58210"/>
    </ligand>
</feature>
<dbReference type="RefSeq" id="WP_188611576.1">
    <property type="nucleotide sequence ID" value="NZ_BMGG01000009.1"/>
</dbReference>
<dbReference type="PANTHER" id="PTHR48109">
    <property type="entry name" value="DIHYDROOROTATE DEHYDROGENASE (QUINONE), MITOCHONDRIAL-RELATED"/>
    <property type="match status" value="1"/>
</dbReference>
<feature type="binding site" evidence="11">
    <location>
        <position position="246"/>
    </location>
    <ligand>
        <name>FMN</name>
        <dbReference type="ChEBI" id="CHEBI:58210"/>
    </ligand>
</feature>
<comment type="function">
    <text evidence="1 11">Catalyzes the conversion of dihydroorotate to orotate with quinone as electron acceptor.</text>
</comment>
<evidence type="ECO:0000313" key="13">
    <source>
        <dbReference type="EMBL" id="GGC83369.1"/>
    </source>
</evidence>
<evidence type="ECO:0000256" key="8">
    <source>
        <dbReference type="ARBA" id="ARBA00023002"/>
    </source>
</evidence>
<dbReference type="Gene3D" id="3.20.20.70">
    <property type="entry name" value="Aldolase class I"/>
    <property type="match status" value="1"/>
</dbReference>
<comment type="pathway">
    <text evidence="3 11">Pyrimidine metabolism; UMP biosynthesis via de novo pathway; orotate from (S)-dihydroorotate (quinone route): step 1/1.</text>
</comment>
<feature type="domain" description="Dihydroorotate dehydrogenase catalytic" evidence="12">
    <location>
        <begin position="47"/>
        <end position="342"/>
    </location>
</feature>
<evidence type="ECO:0000256" key="4">
    <source>
        <dbReference type="ARBA" id="ARBA00005359"/>
    </source>
</evidence>
<evidence type="ECO:0000259" key="12">
    <source>
        <dbReference type="Pfam" id="PF01180"/>
    </source>
</evidence>
<dbReference type="InterPro" id="IPR001295">
    <property type="entry name" value="Dihydroorotate_DH_CS"/>
</dbReference>
<keyword evidence="14" id="KW-1185">Reference proteome</keyword>
<evidence type="ECO:0000256" key="3">
    <source>
        <dbReference type="ARBA" id="ARBA00005161"/>
    </source>
</evidence>
<dbReference type="NCBIfam" id="NF003652">
    <property type="entry name" value="PRK05286.2-5"/>
    <property type="match status" value="1"/>
</dbReference>
<evidence type="ECO:0000256" key="2">
    <source>
        <dbReference type="ARBA" id="ARBA00004370"/>
    </source>
</evidence>
<evidence type="ECO:0000256" key="10">
    <source>
        <dbReference type="ARBA" id="ARBA00048639"/>
    </source>
</evidence>
<keyword evidence="5 11" id="KW-0285">Flavoprotein</keyword>
<dbReference type="InterPro" id="IPR005720">
    <property type="entry name" value="Dihydroorotate_DH_cat"/>
</dbReference>
<feature type="binding site" evidence="11">
    <location>
        <begin position="64"/>
        <end position="68"/>
    </location>
    <ligand>
        <name>FMN</name>
        <dbReference type="ChEBI" id="CHEBI:58210"/>
    </ligand>
</feature>
<feature type="binding site" evidence="11">
    <location>
        <begin position="320"/>
        <end position="321"/>
    </location>
    <ligand>
        <name>FMN</name>
        <dbReference type="ChEBI" id="CHEBI:58210"/>
    </ligand>
</feature>
<keyword evidence="11" id="KW-1003">Cell membrane</keyword>
<feature type="binding site" evidence="11">
    <location>
        <position position="270"/>
    </location>
    <ligand>
        <name>FMN</name>
        <dbReference type="ChEBI" id="CHEBI:58210"/>
    </ligand>
</feature>
<sequence length="365" mass="38357">MSRPAALVADLARRALVALDPEDAHRLTIKGLALAPRLAPSADDPRLAVEAFGLSFPNPVGLAAGFDKNADVPDAMLGLGFGFVEVGTLTPLAQSGNPRPRLFRLPADRGVINRLGFNNEGHAAALAKLEQRAGRPGLVGVNIGANKDAADRVADYVAGVYAFGGCASYFTVNVSSPNTPGLRDLQRQAALDDLLARVIAARDDVAAQGFPRRPVLLKIAPDLWLDELDGIVAVCRQRRIDGLIVSNTTVSRPETLADRVGAAHAGGLSGAPLFRLATRMLAEAYLRIEGSFPLVGVGGIDGAAAAWTKIEAGASLVQFYSAMVYEGPLLVRAVKRGLVERLARDGQPLRAMVGRNAQAIAIDLA</sequence>
<reference evidence="13" key="2">
    <citation type="submission" date="2020-09" db="EMBL/GenBank/DDBJ databases">
        <authorList>
            <person name="Sun Q."/>
            <person name="Zhou Y."/>
        </authorList>
    </citation>
    <scope>NUCLEOTIDE SEQUENCE</scope>
    <source>
        <strain evidence="13">CGMCC 1.12919</strain>
    </source>
</reference>
<keyword evidence="6 11" id="KW-0288">FMN</keyword>
<dbReference type="GO" id="GO:0006207">
    <property type="term" value="P:'de novo' pyrimidine nucleobase biosynthetic process"/>
    <property type="evidence" value="ECO:0007669"/>
    <property type="project" value="UniProtKB-UniRule"/>
</dbReference>
<comment type="cofactor">
    <cofactor evidence="11">
        <name>FMN</name>
        <dbReference type="ChEBI" id="CHEBI:58210"/>
    </cofactor>
    <text evidence="11">Binds 1 FMN per subunit.</text>
</comment>
<dbReference type="GO" id="GO:0005886">
    <property type="term" value="C:plasma membrane"/>
    <property type="evidence" value="ECO:0007669"/>
    <property type="project" value="UniProtKB-SubCell"/>
</dbReference>
<comment type="catalytic activity">
    <reaction evidence="10 11">
        <text>(S)-dihydroorotate + a quinone = orotate + a quinol</text>
        <dbReference type="Rhea" id="RHEA:30187"/>
        <dbReference type="ChEBI" id="CHEBI:24646"/>
        <dbReference type="ChEBI" id="CHEBI:30839"/>
        <dbReference type="ChEBI" id="CHEBI:30864"/>
        <dbReference type="ChEBI" id="CHEBI:132124"/>
        <dbReference type="EC" id="1.3.5.2"/>
    </reaction>
</comment>
<feature type="binding site" evidence="11">
    <location>
        <position position="218"/>
    </location>
    <ligand>
        <name>FMN</name>
        <dbReference type="ChEBI" id="CHEBI:58210"/>
    </ligand>
</feature>
<evidence type="ECO:0000256" key="5">
    <source>
        <dbReference type="ARBA" id="ARBA00022630"/>
    </source>
</evidence>
<dbReference type="InterPro" id="IPR013785">
    <property type="entry name" value="Aldolase_TIM"/>
</dbReference>
<dbReference type="EC" id="1.3.5.2" evidence="11"/>
<feature type="binding site" evidence="11">
    <location>
        <position position="173"/>
    </location>
    <ligand>
        <name>substrate</name>
    </ligand>
</feature>
<evidence type="ECO:0000256" key="11">
    <source>
        <dbReference type="HAMAP-Rule" id="MF_00225"/>
    </source>
</evidence>
<gene>
    <name evidence="11 13" type="primary">pyrD</name>
    <name evidence="13" type="ORF">GCM10010994_46560</name>
</gene>
<evidence type="ECO:0000256" key="1">
    <source>
        <dbReference type="ARBA" id="ARBA00003125"/>
    </source>
</evidence>
<reference evidence="13" key="1">
    <citation type="journal article" date="2014" name="Int. J. Syst. Evol. Microbiol.">
        <title>Complete genome sequence of Corynebacterium casei LMG S-19264T (=DSM 44701T), isolated from a smear-ripened cheese.</title>
        <authorList>
            <consortium name="US DOE Joint Genome Institute (JGI-PGF)"/>
            <person name="Walter F."/>
            <person name="Albersmeier A."/>
            <person name="Kalinowski J."/>
            <person name="Ruckert C."/>
        </authorList>
    </citation>
    <scope>NUCLEOTIDE SEQUENCE</scope>
    <source>
        <strain evidence="13">CGMCC 1.12919</strain>
    </source>
</reference>
<dbReference type="CDD" id="cd04738">
    <property type="entry name" value="DHOD_2_like"/>
    <property type="match status" value="1"/>
</dbReference>